<comment type="caution">
    <text evidence="3">The sequence shown here is derived from an EMBL/GenBank/DDBJ whole genome shotgun (WGS) entry which is preliminary data.</text>
</comment>
<dbReference type="STRING" id="1423755.FC40_GL001278"/>
<dbReference type="PANTHER" id="PTHR21240">
    <property type="entry name" value="2-AMINO-3-CARBOXYLMUCONATE-6-SEMIALDEHYDE DECARBOXYLASE"/>
    <property type="match status" value="1"/>
</dbReference>
<dbReference type="PANTHER" id="PTHR21240:SF19">
    <property type="entry name" value="CATALYTIC_ HYDROLASE"/>
    <property type="match status" value="1"/>
</dbReference>
<dbReference type="eggNOG" id="COG3618">
    <property type="taxonomic scope" value="Bacteria"/>
</dbReference>
<dbReference type="InterPro" id="IPR032465">
    <property type="entry name" value="ACMSD"/>
</dbReference>
<keyword evidence="3" id="KW-0378">Hydrolase</keyword>
<organism evidence="3 4">
    <name type="scientific">Ligilactobacillus hayakitensis DSM 18933 = JCM 14209</name>
    <dbReference type="NCBI Taxonomy" id="1423755"/>
    <lineage>
        <taxon>Bacteria</taxon>
        <taxon>Bacillati</taxon>
        <taxon>Bacillota</taxon>
        <taxon>Bacilli</taxon>
        <taxon>Lactobacillales</taxon>
        <taxon>Lactobacillaceae</taxon>
        <taxon>Ligilactobacillus</taxon>
    </lineage>
</organism>
<sequence length="328" mass="36987">MYGKGGFLMKKIDAHLHLVKAIAGSKGQGRLTPLGKGKAIWDDGEIIKLIPDGWGEENFLMEKALEVMEANDVKKAVLLQGTLNGYQNYYSYQTVKKYPEQFIAAFALDPFVDNAMEIVKRHVEVLGFRAIKFEISQGGGLHGFHQPFSLANNPKIQQIIHYIAQYQGFVVTVDYGNYQQVSYQPEAIVALAKRYPHVDFVVCHLSFPDADNPQILTSALNQFAPYANIYVDISAIQDIEQEQGPEAYPFIKCQQDVKLAKEILGVKRIMWGTDSPWSATFNQYEQLYSWLEESGIFSAAELADIFYSNAEKVYFKQANVEAMKAAKE</sequence>
<name>A0A0R1WUW2_9LACO</name>
<dbReference type="EMBL" id="AZGD01000028">
    <property type="protein sequence ID" value="KRM19876.1"/>
    <property type="molecule type" value="Genomic_DNA"/>
</dbReference>
<dbReference type="GO" id="GO:0016787">
    <property type="term" value="F:hydrolase activity"/>
    <property type="evidence" value="ECO:0007669"/>
    <property type="project" value="UniProtKB-KW"/>
</dbReference>
<gene>
    <name evidence="3" type="ORF">FC40_GL001278</name>
</gene>
<dbReference type="Gene3D" id="3.20.20.140">
    <property type="entry name" value="Metal-dependent hydrolases"/>
    <property type="match status" value="1"/>
</dbReference>
<dbReference type="GO" id="GO:0016831">
    <property type="term" value="F:carboxy-lyase activity"/>
    <property type="evidence" value="ECO:0007669"/>
    <property type="project" value="InterPro"/>
</dbReference>
<dbReference type="Pfam" id="PF04909">
    <property type="entry name" value="Amidohydro_2"/>
    <property type="match status" value="1"/>
</dbReference>
<dbReference type="InterPro" id="IPR032466">
    <property type="entry name" value="Metal_Hydrolase"/>
</dbReference>
<evidence type="ECO:0000259" key="2">
    <source>
        <dbReference type="Pfam" id="PF04909"/>
    </source>
</evidence>
<dbReference type="Proteomes" id="UP000051054">
    <property type="component" value="Unassembled WGS sequence"/>
</dbReference>
<evidence type="ECO:0000313" key="4">
    <source>
        <dbReference type="Proteomes" id="UP000051054"/>
    </source>
</evidence>
<feature type="domain" description="Amidohydrolase-related" evidence="2">
    <location>
        <begin position="12"/>
        <end position="315"/>
    </location>
</feature>
<dbReference type="PATRIC" id="fig|1423755.3.peg.1352"/>
<dbReference type="SUPFAM" id="SSF51556">
    <property type="entry name" value="Metallo-dependent hydrolases"/>
    <property type="match status" value="1"/>
</dbReference>
<protein>
    <submittedName>
        <fullName evidence="3">Amidohydrolase family superfamily</fullName>
    </submittedName>
</protein>
<keyword evidence="4" id="KW-1185">Reference proteome</keyword>
<accession>A0A0R1WUW2</accession>
<proteinExistence type="predicted"/>
<keyword evidence="1" id="KW-0456">Lyase</keyword>
<reference evidence="3 4" key="1">
    <citation type="journal article" date="2015" name="Genome Announc.">
        <title>Expanding the biotechnology potential of lactobacilli through comparative genomics of 213 strains and associated genera.</title>
        <authorList>
            <person name="Sun Z."/>
            <person name="Harris H.M."/>
            <person name="McCann A."/>
            <person name="Guo C."/>
            <person name="Argimon S."/>
            <person name="Zhang W."/>
            <person name="Yang X."/>
            <person name="Jeffery I.B."/>
            <person name="Cooney J.C."/>
            <person name="Kagawa T.F."/>
            <person name="Liu W."/>
            <person name="Song Y."/>
            <person name="Salvetti E."/>
            <person name="Wrobel A."/>
            <person name="Rasinkangas P."/>
            <person name="Parkhill J."/>
            <person name="Rea M.C."/>
            <person name="O'Sullivan O."/>
            <person name="Ritari J."/>
            <person name="Douillard F.P."/>
            <person name="Paul Ross R."/>
            <person name="Yang R."/>
            <person name="Briner A.E."/>
            <person name="Felis G.E."/>
            <person name="de Vos W.M."/>
            <person name="Barrangou R."/>
            <person name="Klaenhammer T.R."/>
            <person name="Caufield P.W."/>
            <person name="Cui Y."/>
            <person name="Zhang H."/>
            <person name="O'Toole P.W."/>
        </authorList>
    </citation>
    <scope>NUCLEOTIDE SEQUENCE [LARGE SCALE GENOMIC DNA]</scope>
    <source>
        <strain evidence="3 4">DSM 18933</strain>
    </source>
</reference>
<evidence type="ECO:0000256" key="1">
    <source>
        <dbReference type="ARBA" id="ARBA00023239"/>
    </source>
</evidence>
<evidence type="ECO:0000313" key="3">
    <source>
        <dbReference type="EMBL" id="KRM19876.1"/>
    </source>
</evidence>
<dbReference type="InterPro" id="IPR006680">
    <property type="entry name" value="Amidohydro-rel"/>
</dbReference>
<dbReference type="AlphaFoldDB" id="A0A0R1WUW2"/>